<dbReference type="EMBL" id="JAYGOJ010000230">
    <property type="protein sequence ID" value="MEA9438576.1"/>
    <property type="molecule type" value="Genomic_DNA"/>
</dbReference>
<dbReference type="RefSeq" id="WP_323581079.1">
    <property type="nucleotide sequence ID" value="NZ_JAYGOJ010000230.1"/>
</dbReference>
<keyword evidence="3" id="KW-1185">Reference proteome</keyword>
<dbReference type="Proteomes" id="UP001304847">
    <property type="component" value="Unassembled WGS sequence"/>
</dbReference>
<evidence type="ECO:0000313" key="3">
    <source>
        <dbReference type="Proteomes" id="UP001304847"/>
    </source>
</evidence>
<organism evidence="2 3">
    <name type="scientific">Aeromonas caviae</name>
    <name type="common">Aeromonas punctata</name>
    <dbReference type="NCBI Taxonomy" id="648"/>
    <lineage>
        <taxon>Bacteria</taxon>
        <taxon>Pseudomonadati</taxon>
        <taxon>Pseudomonadota</taxon>
        <taxon>Gammaproteobacteria</taxon>
        <taxon>Aeromonadales</taxon>
        <taxon>Aeromonadaceae</taxon>
        <taxon>Aeromonas</taxon>
    </lineage>
</organism>
<sequence>MTAVSVTHPHTLQYKVIKVSHLLEDPTLVIPPYQRPYKWTTRHVEQLLDDLALHQEKDAYRLGTLVLYERPSQEDTGAGMRIRDIVDGQQRTITLLLILHALLNEKLAAVTAPKLREQLNTLKSSMIHPDFTHTVSQHNIRENYQVIRRRVVRADFDEKQIDFLLNRCELVQVVLFDISEAFQFFDSQNARGRDLAPHDLLKAFHLREFSALDELLKTALLLKSGNYLSSR</sequence>
<protein>
    <submittedName>
        <fullName evidence="2">DUF262 domain-containing protein</fullName>
    </submittedName>
</protein>
<evidence type="ECO:0000259" key="1">
    <source>
        <dbReference type="Pfam" id="PF03235"/>
    </source>
</evidence>
<feature type="domain" description="GmrSD restriction endonucleases N-terminal" evidence="1">
    <location>
        <begin position="20"/>
        <end position="205"/>
    </location>
</feature>
<dbReference type="Pfam" id="PF03235">
    <property type="entry name" value="GmrSD_N"/>
    <property type="match status" value="1"/>
</dbReference>
<evidence type="ECO:0000313" key="2">
    <source>
        <dbReference type="EMBL" id="MEA9438576.1"/>
    </source>
</evidence>
<comment type="caution">
    <text evidence="2">The sequence shown here is derived from an EMBL/GenBank/DDBJ whole genome shotgun (WGS) entry which is preliminary data.</text>
</comment>
<accession>A0ABU5WCD3</accession>
<name>A0ABU5WCD3_AERCA</name>
<dbReference type="InterPro" id="IPR004919">
    <property type="entry name" value="GmrSD_N"/>
</dbReference>
<gene>
    <name evidence="2" type="ORF">VCX44_22945</name>
</gene>
<proteinExistence type="predicted"/>
<reference evidence="2 3" key="1">
    <citation type="submission" date="2023-12" db="EMBL/GenBank/DDBJ databases">
        <title>Characterization of antibiotic resistance in Aeromonas spp. in hospital effluent.</title>
        <authorList>
            <person name="Negoseki B.R.S."/>
            <person name="Krul D."/>
            <person name="Siqueira A.C."/>
            <person name="Almeida M."/>
            <person name="Mesa D."/>
            <person name="Conte D."/>
            <person name="Dalla-Costa L.M."/>
        </authorList>
    </citation>
    <scope>NUCLEOTIDE SEQUENCE [LARGE SCALE GENOMIC DNA]</scope>
    <source>
        <strain evidence="2 3">36v</strain>
    </source>
</reference>
<dbReference type="PANTHER" id="PTHR35149:SF2">
    <property type="entry name" value="DUF262 DOMAIN-CONTAINING PROTEIN"/>
    <property type="match status" value="1"/>
</dbReference>
<dbReference type="PANTHER" id="PTHR35149">
    <property type="entry name" value="SLL5132 PROTEIN"/>
    <property type="match status" value="1"/>
</dbReference>